<dbReference type="EMBL" id="JAHWGI010000723">
    <property type="protein sequence ID" value="KAK3917406.1"/>
    <property type="molecule type" value="Genomic_DNA"/>
</dbReference>
<keyword evidence="1" id="KW-0812">Transmembrane</keyword>
<comment type="caution">
    <text evidence="2">The sequence shown here is derived from an EMBL/GenBank/DDBJ whole genome shotgun (WGS) entry which is preliminary data.</text>
</comment>
<feature type="transmembrane region" description="Helical" evidence="1">
    <location>
        <begin position="50"/>
        <end position="69"/>
    </location>
</feature>
<keyword evidence="3" id="KW-1185">Reference proteome</keyword>
<organism evidence="2 3">
    <name type="scientific">Frankliniella fusca</name>
    <dbReference type="NCBI Taxonomy" id="407009"/>
    <lineage>
        <taxon>Eukaryota</taxon>
        <taxon>Metazoa</taxon>
        <taxon>Ecdysozoa</taxon>
        <taxon>Arthropoda</taxon>
        <taxon>Hexapoda</taxon>
        <taxon>Insecta</taxon>
        <taxon>Pterygota</taxon>
        <taxon>Neoptera</taxon>
        <taxon>Paraneoptera</taxon>
        <taxon>Thysanoptera</taxon>
        <taxon>Terebrantia</taxon>
        <taxon>Thripoidea</taxon>
        <taxon>Thripidae</taxon>
        <taxon>Frankliniella</taxon>
    </lineage>
</organism>
<dbReference type="Proteomes" id="UP001219518">
    <property type="component" value="Unassembled WGS sequence"/>
</dbReference>
<protein>
    <submittedName>
        <fullName evidence="2">Na(+)/H(+) antiporter subunit B1</fullName>
    </submittedName>
</protein>
<keyword evidence="1" id="KW-1133">Transmembrane helix</keyword>
<name>A0AAE1LES0_9NEOP</name>
<feature type="transmembrane region" description="Helical" evidence="1">
    <location>
        <begin position="102"/>
        <end position="122"/>
    </location>
</feature>
<sequence length="216" mass="23578">MAREDAALDVPAGAPPAYKNALPRKLEAMLPVVERGCFCCTLRDCNLAQAWLALVGNVVCIPIILYVMAAPNLEREMCAMFDDGKHCQTVQLQLGKDPYTSAISVVLLVYCIVTPIASWLFIKGIRENKPSLMVHYIRTTVASFYAYNVVPIFGLHSVLESLPVVVLLFVLSGYCLVCAHSLRLKMIQALEGPPPDLVDPALGYAYPPPTGPPAYV</sequence>
<feature type="transmembrane region" description="Helical" evidence="1">
    <location>
        <begin position="161"/>
        <end position="182"/>
    </location>
</feature>
<feature type="transmembrane region" description="Helical" evidence="1">
    <location>
        <begin position="134"/>
        <end position="155"/>
    </location>
</feature>
<reference evidence="2" key="1">
    <citation type="submission" date="2021-07" db="EMBL/GenBank/DDBJ databases">
        <authorList>
            <person name="Catto M.A."/>
            <person name="Jacobson A."/>
            <person name="Kennedy G."/>
            <person name="Labadie P."/>
            <person name="Hunt B.G."/>
            <person name="Srinivasan R."/>
        </authorList>
    </citation>
    <scope>NUCLEOTIDE SEQUENCE</scope>
    <source>
        <strain evidence="2">PL_HMW_Pooled</strain>
        <tissue evidence="2">Head</tissue>
    </source>
</reference>
<dbReference type="AlphaFoldDB" id="A0AAE1LES0"/>
<evidence type="ECO:0000256" key="1">
    <source>
        <dbReference type="SAM" id="Phobius"/>
    </source>
</evidence>
<evidence type="ECO:0000313" key="2">
    <source>
        <dbReference type="EMBL" id="KAK3917406.1"/>
    </source>
</evidence>
<keyword evidence="1" id="KW-0472">Membrane</keyword>
<proteinExistence type="predicted"/>
<gene>
    <name evidence="2" type="ORF">KUF71_006937</name>
</gene>
<reference evidence="2" key="2">
    <citation type="journal article" date="2023" name="BMC Genomics">
        <title>Pest status, molecular evolution, and epigenetic factors derived from the genome assembly of Frankliniella fusca, a thysanopteran phytovirus vector.</title>
        <authorList>
            <person name="Catto M.A."/>
            <person name="Labadie P.E."/>
            <person name="Jacobson A.L."/>
            <person name="Kennedy G.G."/>
            <person name="Srinivasan R."/>
            <person name="Hunt B.G."/>
        </authorList>
    </citation>
    <scope>NUCLEOTIDE SEQUENCE</scope>
    <source>
        <strain evidence="2">PL_HMW_Pooled</strain>
    </source>
</reference>
<accession>A0AAE1LES0</accession>
<evidence type="ECO:0000313" key="3">
    <source>
        <dbReference type="Proteomes" id="UP001219518"/>
    </source>
</evidence>